<comment type="caution">
    <text evidence="2">The sequence shown here is derived from an EMBL/GenBank/DDBJ whole genome shotgun (WGS) entry which is preliminary data.</text>
</comment>
<organism evidence="2 3">
    <name type="scientific">Phytophthora oleae</name>
    <dbReference type="NCBI Taxonomy" id="2107226"/>
    <lineage>
        <taxon>Eukaryota</taxon>
        <taxon>Sar</taxon>
        <taxon>Stramenopiles</taxon>
        <taxon>Oomycota</taxon>
        <taxon>Peronosporomycetes</taxon>
        <taxon>Peronosporales</taxon>
        <taxon>Peronosporaceae</taxon>
        <taxon>Phytophthora</taxon>
    </lineage>
</organism>
<evidence type="ECO:0000313" key="2">
    <source>
        <dbReference type="EMBL" id="KAL3672308.1"/>
    </source>
</evidence>
<reference evidence="2 3" key="1">
    <citation type="submission" date="2024-09" db="EMBL/GenBank/DDBJ databases">
        <title>Genome sequencing and assembly of Phytophthora oleae, isolate VK10A, causative agent of rot of olive drupes.</title>
        <authorList>
            <person name="Conti Taguali S."/>
            <person name="Riolo M."/>
            <person name="La Spada F."/>
            <person name="Cacciola S.O."/>
            <person name="Dionisio G."/>
        </authorList>
    </citation>
    <scope>NUCLEOTIDE SEQUENCE [LARGE SCALE GENOMIC DNA]</scope>
    <source>
        <strain evidence="2 3">VK10A</strain>
    </source>
</reference>
<accession>A0ABD3FZY7</accession>
<protein>
    <recommendedName>
        <fullName evidence="4">PiggyBac transposable element-derived protein domain-containing protein</fullName>
    </recommendedName>
</protein>
<keyword evidence="3" id="KW-1185">Reference proteome</keyword>
<gene>
    <name evidence="2" type="ORF">V7S43_002999</name>
</gene>
<evidence type="ECO:0000313" key="3">
    <source>
        <dbReference type="Proteomes" id="UP001632037"/>
    </source>
</evidence>
<name>A0ABD3FZY7_9STRA</name>
<dbReference type="AlphaFoldDB" id="A0ABD3FZY7"/>
<proteinExistence type="predicted"/>
<evidence type="ECO:0000256" key="1">
    <source>
        <dbReference type="SAM" id="MobiDB-lite"/>
    </source>
</evidence>
<dbReference type="EMBL" id="JBIMZQ010000004">
    <property type="protein sequence ID" value="KAL3672308.1"/>
    <property type="molecule type" value="Genomic_DNA"/>
</dbReference>
<evidence type="ECO:0008006" key="4">
    <source>
        <dbReference type="Google" id="ProtNLM"/>
    </source>
</evidence>
<dbReference type="Proteomes" id="UP001632037">
    <property type="component" value="Unassembled WGS sequence"/>
</dbReference>
<sequence length="103" mass="11025">MATQETAIDLVTSSGSSSSDELPEVDLPHARGESPLEEAPPAAAAAAAGRATTRAMMKISLTCLITDEFESQKSLDRIRGRGRSRSKMSLQFPCLTLFLGRPM</sequence>
<feature type="region of interest" description="Disordered" evidence="1">
    <location>
        <begin position="1"/>
        <end position="40"/>
    </location>
</feature>